<dbReference type="Pfam" id="PF10983">
    <property type="entry name" value="DUF2793"/>
    <property type="match status" value="1"/>
</dbReference>
<proteinExistence type="predicted"/>
<dbReference type="OrthoDB" id="564699at2"/>
<dbReference type="RefSeq" id="WP_114512715.1">
    <property type="nucleotide sequence ID" value="NZ_QPMK01000023.1"/>
</dbReference>
<sequence length="345" mass="35410">MADNSPRLDLPYLAPAQAQKHVTHNAALTRLDILVQLTVTAFAATQPPGVPEEGAVYALGAGAQDAWAGQDAATLAAFQDGAWIFVTPQDGWVAAEAATGALRVLADGDWRALPLENLDGLGVNAAFDATNRLAVAAAATLLTHDGGGHRLKINKATAADTASLLFQSGYSGRAEIGLAGSDALSFKVSDDGSTWTGALHLRGDNGHIGMGTADPKYPLHIHRPGTLGASILLSNGISGSGPTDGFWFGYSNAAYFWNYEATATQFATANTARMTITAAGRVGIGTTTPSCALQVSGPVRPGTYASASRPDAAAQGAGAMIYDTGLTQPLWSDGSVWRDATGTAV</sequence>
<name>A0A369THQ5_9RHOB</name>
<dbReference type="Proteomes" id="UP000253977">
    <property type="component" value="Unassembled WGS sequence"/>
</dbReference>
<dbReference type="EMBL" id="QPMK01000023">
    <property type="protein sequence ID" value="RDD64362.1"/>
    <property type="molecule type" value="Genomic_DNA"/>
</dbReference>
<keyword evidence="2" id="KW-1185">Reference proteome</keyword>
<evidence type="ECO:0000313" key="1">
    <source>
        <dbReference type="EMBL" id="RDD64362.1"/>
    </source>
</evidence>
<dbReference type="InterPro" id="IPR021251">
    <property type="entry name" value="DUF2793"/>
</dbReference>
<accession>A0A369THQ5</accession>
<organism evidence="1 2">
    <name type="scientific">Thalassococcus profundi</name>
    <dbReference type="NCBI Taxonomy" id="2282382"/>
    <lineage>
        <taxon>Bacteria</taxon>
        <taxon>Pseudomonadati</taxon>
        <taxon>Pseudomonadota</taxon>
        <taxon>Alphaproteobacteria</taxon>
        <taxon>Rhodobacterales</taxon>
        <taxon>Roseobacteraceae</taxon>
        <taxon>Thalassococcus</taxon>
    </lineage>
</organism>
<dbReference type="AlphaFoldDB" id="A0A369THQ5"/>
<reference evidence="1 2" key="1">
    <citation type="submission" date="2018-07" db="EMBL/GenBank/DDBJ databases">
        <title>Thalassococcus profundi sp. nov., a marine bacterium isolated from deep seawater of Okinawa Trough.</title>
        <authorList>
            <person name="Yu M."/>
        </authorList>
    </citation>
    <scope>NUCLEOTIDE SEQUENCE [LARGE SCALE GENOMIC DNA]</scope>
    <source>
        <strain evidence="1 2">WRAS1</strain>
    </source>
</reference>
<protein>
    <submittedName>
        <fullName evidence="1">DUF2793 domain-containing protein</fullName>
    </submittedName>
</protein>
<evidence type="ECO:0000313" key="2">
    <source>
        <dbReference type="Proteomes" id="UP000253977"/>
    </source>
</evidence>
<comment type="caution">
    <text evidence="1">The sequence shown here is derived from an EMBL/GenBank/DDBJ whole genome shotgun (WGS) entry which is preliminary data.</text>
</comment>
<gene>
    <name evidence="1" type="ORF">DU478_20400</name>
</gene>